<sequence>MPYVYLQGMAHDLQFDPDRPDVWIWLQAWYVAQCDGDWEHGHGITITTLDNPGWHVTIDLTDTGVAPEAYTRREVRRSEDDWCITWTENATFQAACGPANLAEAIHEFRLWTTSQAQGSFIVDGS</sequence>
<gene>
    <name evidence="1" type="ORF">GCM10023191_063880</name>
</gene>
<organism evidence="1 2">
    <name type="scientific">Actinoallomurus oryzae</name>
    <dbReference type="NCBI Taxonomy" id="502180"/>
    <lineage>
        <taxon>Bacteria</taxon>
        <taxon>Bacillati</taxon>
        <taxon>Actinomycetota</taxon>
        <taxon>Actinomycetes</taxon>
        <taxon>Streptosporangiales</taxon>
        <taxon>Thermomonosporaceae</taxon>
        <taxon>Actinoallomurus</taxon>
    </lineage>
</organism>
<dbReference type="InterPro" id="IPR028228">
    <property type="entry name" value="Imm53"/>
</dbReference>
<proteinExistence type="predicted"/>
<evidence type="ECO:0000313" key="2">
    <source>
        <dbReference type="Proteomes" id="UP001500503"/>
    </source>
</evidence>
<comment type="caution">
    <text evidence="1">The sequence shown here is derived from an EMBL/GenBank/DDBJ whole genome shotgun (WGS) entry which is preliminary data.</text>
</comment>
<name>A0ABP8QN84_9ACTN</name>
<reference evidence="2" key="1">
    <citation type="journal article" date="2019" name="Int. J. Syst. Evol. Microbiol.">
        <title>The Global Catalogue of Microorganisms (GCM) 10K type strain sequencing project: providing services to taxonomists for standard genome sequencing and annotation.</title>
        <authorList>
            <consortium name="The Broad Institute Genomics Platform"/>
            <consortium name="The Broad Institute Genome Sequencing Center for Infectious Disease"/>
            <person name="Wu L."/>
            <person name="Ma J."/>
        </authorList>
    </citation>
    <scope>NUCLEOTIDE SEQUENCE [LARGE SCALE GENOMIC DNA]</scope>
    <source>
        <strain evidence="2">JCM 17933</strain>
    </source>
</reference>
<protein>
    <recommendedName>
        <fullName evidence="3">Immunity protein 53</fullName>
    </recommendedName>
</protein>
<evidence type="ECO:0000313" key="1">
    <source>
        <dbReference type="EMBL" id="GAA4506595.1"/>
    </source>
</evidence>
<dbReference type="Pfam" id="PF15580">
    <property type="entry name" value="Imm53"/>
    <property type="match status" value="1"/>
</dbReference>
<dbReference type="EMBL" id="BAABHF010000039">
    <property type="protein sequence ID" value="GAA4506595.1"/>
    <property type="molecule type" value="Genomic_DNA"/>
</dbReference>
<keyword evidence="2" id="KW-1185">Reference proteome</keyword>
<dbReference type="Proteomes" id="UP001500503">
    <property type="component" value="Unassembled WGS sequence"/>
</dbReference>
<evidence type="ECO:0008006" key="3">
    <source>
        <dbReference type="Google" id="ProtNLM"/>
    </source>
</evidence>
<accession>A0ABP8QN84</accession>